<keyword evidence="2" id="KW-1185">Reference proteome</keyword>
<evidence type="ECO:0000313" key="2">
    <source>
        <dbReference type="Proteomes" id="UP001259572"/>
    </source>
</evidence>
<dbReference type="RefSeq" id="WP_315728387.1">
    <property type="nucleotide sequence ID" value="NZ_JAVUPU010000013.1"/>
</dbReference>
<comment type="caution">
    <text evidence="1">The sequence shown here is derived from an EMBL/GenBank/DDBJ whole genome shotgun (WGS) entry which is preliminary data.</text>
</comment>
<organism evidence="1 2">
    <name type="scientific">Sphingosinicella rhizophila</name>
    <dbReference type="NCBI Taxonomy" id="3050082"/>
    <lineage>
        <taxon>Bacteria</taxon>
        <taxon>Pseudomonadati</taxon>
        <taxon>Pseudomonadota</taxon>
        <taxon>Alphaproteobacteria</taxon>
        <taxon>Sphingomonadales</taxon>
        <taxon>Sphingosinicellaceae</taxon>
        <taxon>Sphingosinicella</taxon>
    </lineage>
</organism>
<accession>A0ABU3QBV1</accession>
<proteinExistence type="predicted"/>
<sequence length="81" mass="9132">MDQLKAALPAYLDLGREDRAPSCIRQGEQVWEQQLRNFINHRLKPGNPIKEGLVSFMDGHIALTPAGRDQITRQVLAGRQP</sequence>
<dbReference type="Proteomes" id="UP001259572">
    <property type="component" value="Unassembled WGS sequence"/>
</dbReference>
<reference evidence="1 2" key="1">
    <citation type="submission" date="2023-05" db="EMBL/GenBank/DDBJ databases">
        <authorList>
            <person name="Guo Y."/>
        </authorList>
    </citation>
    <scope>NUCLEOTIDE SEQUENCE [LARGE SCALE GENOMIC DNA]</scope>
    <source>
        <strain evidence="1 2">GR2756</strain>
    </source>
</reference>
<protein>
    <submittedName>
        <fullName evidence="1">Uncharacterized protein</fullName>
    </submittedName>
</protein>
<dbReference type="EMBL" id="JAVUPU010000013">
    <property type="protein sequence ID" value="MDT9600854.1"/>
    <property type="molecule type" value="Genomic_DNA"/>
</dbReference>
<gene>
    <name evidence="1" type="ORF">RQX22_17990</name>
</gene>
<evidence type="ECO:0000313" key="1">
    <source>
        <dbReference type="EMBL" id="MDT9600854.1"/>
    </source>
</evidence>
<name>A0ABU3QBV1_9SPHN</name>